<dbReference type="Pfam" id="PF01168">
    <property type="entry name" value="Ala_racemase_N"/>
    <property type="match status" value="1"/>
</dbReference>
<dbReference type="PANTHER" id="PTHR28004:SF2">
    <property type="entry name" value="D-SERINE DEHYDRATASE"/>
    <property type="match status" value="1"/>
</dbReference>
<dbReference type="InterPro" id="IPR029066">
    <property type="entry name" value="PLP-binding_barrel"/>
</dbReference>
<dbReference type="Proteomes" id="UP000187735">
    <property type="component" value="Chromosome"/>
</dbReference>
<keyword evidence="5" id="KW-1185">Reference proteome</keyword>
<dbReference type="InterPro" id="IPR051466">
    <property type="entry name" value="D-amino_acid_metab_enzyme"/>
</dbReference>
<dbReference type="GO" id="GO:0043876">
    <property type="term" value="F:D-threonine aldolase activity"/>
    <property type="evidence" value="ECO:0007669"/>
    <property type="project" value="UniProtKB-EC"/>
</dbReference>
<reference evidence="4 5" key="1">
    <citation type="journal article" date="2016" name="Front. Microbiol.">
        <title>Fuerstia marisgermanicae gen. nov., sp. nov., an Unusual Member of the Phylum Planctomycetes from the German Wadden Sea.</title>
        <authorList>
            <person name="Kohn T."/>
            <person name="Heuer A."/>
            <person name="Jogler M."/>
            <person name="Vollmers J."/>
            <person name="Boedeker C."/>
            <person name="Bunk B."/>
            <person name="Rast P."/>
            <person name="Borchert D."/>
            <person name="Glockner I."/>
            <person name="Freese H.M."/>
            <person name="Klenk H.P."/>
            <person name="Overmann J."/>
            <person name="Kaster A.K."/>
            <person name="Rohde M."/>
            <person name="Wiegand S."/>
            <person name="Jogler C."/>
        </authorList>
    </citation>
    <scope>NUCLEOTIDE SEQUENCE [LARGE SCALE GENOMIC DNA]</scope>
    <source>
        <strain evidence="4 5">NH11</strain>
    </source>
</reference>
<dbReference type="InterPro" id="IPR042208">
    <property type="entry name" value="D-ser_dehydrat-like_sf"/>
</dbReference>
<dbReference type="EMBL" id="CP017641">
    <property type="protein sequence ID" value="APZ91147.1"/>
    <property type="molecule type" value="Genomic_DNA"/>
</dbReference>
<comment type="similarity">
    <text evidence="1">Belongs to the DSD1 family.</text>
</comment>
<dbReference type="InterPro" id="IPR001608">
    <property type="entry name" value="Ala_racemase_N"/>
</dbReference>
<evidence type="ECO:0000256" key="2">
    <source>
        <dbReference type="ARBA" id="ARBA00023239"/>
    </source>
</evidence>
<dbReference type="PANTHER" id="PTHR28004">
    <property type="entry name" value="ZGC:162816-RELATED"/>
    <property type="match status" value="1"/>
</dbReference>
<dbReference type="OrthoDB" id="9788869at2"/>
<evidence type="ECO:0000313" key="4">
    <source>
        <dbReference type="EMBL" id="APZ91147.1"/>
    </source>
</evidence>
<dbReference type="SUPFAM" id="SSF51419">
    <property type="entry name" value="PLP-binding barrel"/>
    <property type="match status" value="1"/>
</dbReference>
<dbReference type="CDD" id="cd06821">
    <property type="entry name" value="PLPDE_III_D-TA"/>
    <property type="match status" value="1"/>
</dbReference>
<evidence type="ECO:0000313" key="5">
    <source>
        <dbReference type="Proteomes" id="UP000187735"/>
    </source>
</evidence>
<proteinExistence type="inferred from homology"/>
<dbReference type="KEGG" id="fmr:Fuma_00733"/>
<keyword evidence="2 4" id="KW-0456">Lyase</keyword>
<organism evidence="4 5">
    <name type="scientific">Fuerstiella marisgermanici</name>
    <dbReference type="NCBI Taxonomy" id="1891926"/>
    <lineage>
        <taxon>Bacteria</taxon>
        <taxon>Pseudomonadati</taxon>
        <taxon>Planctomycetota</taxon>
        <taxon>Planctomycetia</taxon>
        <taxon>Planctomycetales</taxon>
        <taxon>Planctomycetaceae</taxon>
        <taxon>Fuerstiella</taxon>
    </lineage>
</organism>
<dbReference type="GO" id="GO:0036088">
    <property type="term" value="P:D-serine catabolic process"/>
    <property type="evidence" value="ECO:0007669"/>
    <property type="project" value="TreeGrafter"/>
</dbReference>
<dbReference type="SMART" id="SM01119">
    <property type="entry name" value="D-ser_dehydrat"/>
    <property type="match status" value="1"/>
</dbReference>
<gene>
    <name evidence="4" type="ORF">Fuma_00733</name>
</gene>
<evidence type="ECO:0000259" key="3">
    <source>
        <dbReference type="SMART" id="SM01119"/>
    </source>
</evidence>
<dbReference type="AlphaFoldDB" id="A0A1P8WAN0"/>
<protein>
    <submittedName>
        <fullName evidence="4">D-threonine aldolase</fullName>
        <ecNumber evidence="4">4.1.2.42</ecNumber>
    </submittedName>
</protein>
<dbReference type="RefSeq" id="WP_077022952.1">
    <property type="nucleotide sequence ID" value="NZ_CP017641.1"/>
</dbReference>
<dbReference type="Pfam" id="PF14031">
    <property type="entry name" value="D-ser_dehydrat"/>
    <property type="match status" value="1"/>
</dbReference>
<feature type="domain" description="D-serine dehydratase-like" evidence="3">
    <location>
        <begin position="266"/>
        <end position="356"/>
    </location>
</feature>
<accession>A0A1P8WAN0</accession>
<name>A0A1P8WAN0_9PLAN</name>
<dbReference type="STRING" id="1891926.Fuma_00733"/>
<dbReference type="GO" id="GO:0008721">
    <property type="term" value="F:D-serine ammonia-lyase activity"/>
    <property type="evidence" value="ECO:0007669"/>
    <property type="project" value="TreeGrafter"/>
</dbReference>
<dbReference type="InterPro" id="IPR026956">
    <property type="entry name" value="D-ser_dehydrat-like_dom"/>
</dbReference>
<evidence type="ECO:0000256" key="1">
    <source>
        <dbReference type="ARBA" id="ARBA00005323"/>
    </source>
</evidence>
<sequence length="375" mass="40660">MPVTIPEIDIESLQSLCSPSLLVFADQVERNIDHMIAGANDVDRLRPHCKTHKMADVVKILLSKGVTKHKAATVAEAEMLANAGATDVVLAYNPVGPNVGRVVQLKQKYPAVRLAVTADHPVPLQQLSEAASTAGVTIGVMLDVDVGQHRTGVLPDSDEALALYQTISKSPGLEAAGFHVYDGHQHQESLDERRDAVLKEWPAVLRLKQRCEAAGCDVPELLCGGSPTFPIYAELDTPEITLSPGTSIFHDAGYGGHFPDLDFTPAAVVITRVISRPTHDRICLDLGNKAIAADPPKGHRVFFPDLPDARQVIHNEEHLVLETDAAQRYQPGDLLLGIPTHICPTSALHQEVAVMKDGKLIDPWPVTARNRRLTV</sequence>
<dbReference type="EC" id="4.1.2.42" evidence="4"/>
<dbReference type="Gene3D" id="3.20.20.10">
    <property type="entry name" value="Alanine racemase"/>
    <property type="match status" value="1"/>
</dbReference>
<dbReference type="Gene3D" id="2.40.37.20">
    <property type="entry name" value="D-serine dehydratase-like domain"/>
    <property type="match status" value="1"/>
</dbReference>